<dbReference type="InterPro" id="IPR039261">
    <property type="entry name" value="FNR_nucleotide-bd"/>
</dbReference>
<protein>
    <submittedName>
        <fullName evidence="15">Putative ferric reductase</fullName>
    </submittedName>
</protein>
<feature type="transmembrane region" description="Helical" evidence="13">
    <location>
        <begin position="40"/>
        <end position="60"/>
    </location>
</feature>
<dbReference type="GO" id="GO:0016020">
    <property type="term" value="C:membrane"/>
    <property type="evidence" value="ECO:0007669"/>
    <property type="project" value="UniProtKB-SubCell"/>
</dbReference>
<keyword evidence="3" id="KW-0285">Flavoprotein</keyword>
<feature type="transmembrane region" description="Helical" evidence="13">
    <location>
        <begin position="81"/>
        <end position="97"/>
    </location>
</feature>
<dbReference type="InterPro" id="IPR013112">
    <property type="entry name" value="FAD-bd_8"/>
</dbReference>
<feature type="transmembrane region" description="Helical" evidence="13">
    <location>
        <begin position="172"/>
        <end position="191"/>
    </location>
</feature>
<dbReference type="PROSITE" id="PS51384">
    <property type="entry name" value="FAD_FR"/>
    <property type="match status" value="1"/>
</dbReference>
<keyword evidence="12 13" id="KW-0472">Membrane</keyword>
<proteinExistence type="predicted"/>
<evidence type="ECO:0000256" key="7">
    <source>
        <dbReference type="ARBA" id="ARBA00022827"/>
    </source>
</evidence>
<evidence type="ECO:0000256" key="9">
    <source>
        <dbReference type="ARBA" id="ARBA00023002"/>
    </source>
</evidence>
<dbReference type="Gene3D" id="2.40.30.10">
    <property type="entry name" value="Translation factors"/>
    <property type="match status" value="1"/>
</dbReference>
<keyword evidence="7" id="KW-0274">FAD</keyword>
<organism evidence="15 16">
    <name type="scientific">Rubrivivax gelatinosus</name>
    <name type="common">Rhodocyclus gelatinosus</name>
    <name type="synonym">Rhodopseudomonas gelatinosa</name>
    <dbReference type="NCBI Taxonomy" id="28068"/>
    <lineage>
        <taxon>Bacteria</taxon>
        <taxon>Pseudomonadati</taxon>
        <taxon>Pseudomonadota</taxon>
        <taxon>Betaproteobacteria</taxon>
        <taxon>Burkholderiales</taxon>
        <taxon>Sphaerotilaceae</taxon>
        <taxon>Rubrivivax</taxon>
    </lineage>
</organism>
<dbReference type="GeneID" id="99686646"/>
<dbReference type="InterPro" id="IPR017938">
    <property type="entry name" value="Riboflavin_synthase-like_b-brl"/>
</dbReference>
<dbReference type="GO" id="GO:0050660">
    <property type="term" value="F:flavin adenine dinucleotide binding"/>
    <property type="evidence" value="ECO:0007669"/>
    <property type="project" value="TreeGrafter"/>
</dbReference>
<keyword evidence="8 13" id="KW-1133">Transmembrane helix</keyword>
<dbReference type="AlphaFoldDB" id="A0A4R2MPH3"/>
<comment type="subcellular location">
    <subcellularLocation>
        <location evidence="2">Membrane</location>
        <topology evidence="2">Multi-pass membrane protein</topology>
    </subcellularLocation>
</comment>
<evidence type="ECO:0000256" key="12">
    <source>
        <dbReference type="ARBA" id="ARBA00023136"/>
    </source>
</evidence>
<keyword evidence="10" id="KW-0408">Iron</keyword>
<sequence length="444" mass="48711">MKTIRSTYIALVAGLSALWLAAEAGSLPAAQGFFAWRNLLVQYSGVLGIGLMSAGMLLALRPAWLDDRLHGLDKGYRLHKWLGVGGLVLSVAHWLFAQGPKWLVQAGLLERPQRGPRPQVEADSLLAWVQGLRHPAEEIGEYAFYLMLALIAIALIKRFPYRRFFQTHRAMALVYLVLVFHSVVLTKPGYWLQPVGLVLAALMTVGTVSAFMSLARRIGRARRVEGRVESVEFLPGTQVTAVTVKLADGWHGHDAGQFAFVTFDEAEGAHPFTIASAWAGDGRLRFLIKALGDYTRTLPQALKAGHAAAVEGPYGRFRFDGEARRQVWIGAGIGVTPFVARLQSLARRPDGRTIDMFHPTAAVDATALARLQADAGAAGVRLHVLQDARDGRLDAARLRQLVPDWLQADFWFCGPAAFGEALKRDLAAAGLPPGRFHQELFEMR</sequence>
<dbReference type="GO" id="GO:0051537">
    <property type="term" value="F:2 iron, 2 sulfur cluster binding"/>
    <property type="evidence" value="ECO:0007669"/>
    <property type="project" value="UniProtKB-KW"/>
</dbReference>
<dbReference type="SUPFAM" id="SSF63380">
    <property type="entry name" value="Riboflavin synthase domain-like"/>
    <property type="match status" value="1"/>
</dbReference>
<dbReference type="CDD" id="cd06198">
    <property type="entry name" value="FNR_like_3"/>
    <property type="match status" value="1"/>
</dbReference>
<reference evidence="15 16" key="1">
    <citation type="submission" date="2019-03" db="EMBL/GenBank/DDBJ databases">
        <title>Genomic Encyclopedia of Type Strains, Phase IV (KMG-IV): sequencing the most valuable type-strain genomes for metagenomic binning, comparative biology and taxonomic classification.</title>
        <authorList>
            <person name="Goeker M."/>
        </authorList>
    </citation>
    <scope>NUCLEOTIDE SEQUENCE [LARGE SCALE GENOMIC DNA]</scope>
    <source>
        <strain evidence="15 16">DSM 1709</strain>
    </source>
</reference>
<dbReference type="Proteomes" id="UP000295106">
    <property type="component" value="Unassembled WGS sequence"/>
</dbReference>
<evidence type="ECO:0000256" key="2">
    <source>
        <dbReference type="ARBA" id="ARBA00004141"/>
    </source>
</evidence>
<dbReference type="OrthoDB" id="9796486at2"/>
<comment type="cofactor">
    <cofactor evidence="1">
        <name>FAD</name>
        <dbReference type="ChEBI" id="CHEBI:57692"/>
    </cofactor>
</comment>
<dbReference type="Pfam" id="PF01794">
    <property type="entry name" value="Ferric_reduct"/>
    <property type="match status" value="1"/>
</dbReference>
<name>A0A4R2MPH3_RUBGE</name>
<evidence type="ECO:0000256" key="5">
    <source>
        <dbReference type="ARBA" id="ARBA00022714"/>
    </source>
</evidence>
<evidence type="ECO:0000256" key="6">
    <source>
        <dbReference type="ARBA" id="ARBA00022723"/>
    </source>
</evidence>
<evidence type="ECO:0000259" key="14">
    <source>
        <dbReference type="PROSITE" id="PS51384"/>
    </source>
</evidence>
<dbReference type="InterPro" id="IPR050415">
    <property type="entry name" value="MRET"/>
</dbReference>
<keyword evidence="5" id="KW-0001">2Fe-2S</keyword>
<dbReference type="RefSeq" id="WP_132648338.1">
    <property type="nucleotide sequence ID" value="NZ_CP181386.1"/>
</dbReference>
<feature type="transmembrane region" description="Helical" evidence="13">
    <location>
        <begin position="142"/>
        <end position="160"/>
    </location>
</feature>
<dbReference type="PANTHER" id="PTHR47354:SF8">
    <property type="entry name" value="1,2-PHENYLACETYL-COA EPOXIDASE, SUBUNIT E"/>
    <property type="match status" value="1"/>
</dbReference>
<feature type="transmembrane region" description="Helical" evidence="13">
    <location>
        <begin position="197"/>
        <end position="215"/>
    </location>
</feature>
<dbReference type="GO" id="GO:0016491">
    <property type="term" value="F:oxidoreductase activity"/>
    <property type="evidence" value="ECO:0007669"/>
    <property type="project" value="UniProtKB-KW"/>
</dbReference>
<dbReference type="GO" id="GO:0046872">
    <property type="term" value="F:metal ion binding"/>
    <property type="evidence" value="ECO:0007669"/>
    <property type="project" value="UniProtKB-KW"/>
</dbReference>
<evidence type="ECO:0000256" key="10">
    <source>
        <dbReference type="ARBA" id="ARBA00023004"/>
    </source>
</evidence>
<gene>
    <name evidence="15" type="ORF">EV684_110154</name>
</gene>
<dbReference type="InterPro" id="IPR013130">
    <property type="entry name" value="Fe3_Rdtase_TM_dom"/>
</dbReference>
<keyword evidence="4 13" id="KW-0812">Transmembrane</keyword>
<comment type="caution">
    <text evidence="15">The sequence shown here is derived from an EMBL/GenBank/DDBJ whole genome shotgun (WGS) entry which is preliminary data.</text>
</comment>
<dbReference type="SUPFAM" id="SSF52343">
    <property type="entry name" value="Ferredoxin reductase-like, C-terminal NADP-linked domain"/>
    <property type="match status" value="1"/>
</dbReference>
<evidence type="ECO:0000256" key="8">
    <source>
        <dbReference type="ARBA" id="ARBA00022989"/>
    </source>
</evidence>
<evidence type="ECO:0000313" key="15">
    <source>
        <dbReference type="EMBL" id="TCP01223.1"/>
    </source>
</evidence>
<evidence type="ECO:0000256" key="1">
    <source>
        <dbReference type="ARBA" id="ARBA00001974"/>
    </source>
</evidence>
<evidence type="ECO:0000256" key="13">
    <source>
        <dbReference type="SAM" id="Phobius"/>
    </source>
</evidence>
<dbReference type="InterPro" id="IPR017927">
    <property type="entry name" value="FAD-bd_FR_type"/>
</dbReference>
<dbReference type="EMBL" id="SLXD01000010">
    <property type="protein sequence ID" value="TCP01223.1"/>
    <property type="molecule type" value="Genomic_DNA"/>
</dbReference>
<evidence type="ECO:0000256" key="3">
    <source>
        <dbReference type="ARBA" id="ARBA00022630"/>
    </source>
</evidence>
<dbReference type="Gene3D" id="3.40.50.80">
    <property type="entry name" value="Nucleotide-binding domain of ferredoxin-NADP reductase (FNR) module"/>
    <property type="match status" value="1"/>
</dbReference>
<evidence type="ECO:0000256" key="11">
    <source>
        <dbReference type="ARBA" id="ARBA00023014"/>
    </source>
</evidence>
<keyword evidence="6" id="KW-0479">Metal-binding</keyword>
<evidence type="ECO:0000313" key="16">
    <source>
        <dbReference type="Proteomes" id="UP000295106"/>
    </source>
</evidence>
<dbReference type="PANTHER" id="PTHR47354">
    <property type="entry name" value="NADH OXIDOREDUCTASE HCR"/>
    <property type="match status" value="1"/>
</dbReference>
<keyword evidence="11" id="KW-0411">Iron-sulfur</keyword>
<evidence type="ECO:0000256" key="4">
    <source>
        <dbReference type="ARBA" id="ARBA00022692"/>
    </source>
</evidence>
<dbReference type="Pfam" id="PF08022">
    <property type="entry name" value="FAD_binding_8"/>
    <property type="match status" value="1"/>
</dbReference>
<keyword evidence="9" id="KW-0560">Oxidoreductase</keyword>
<feature type="domain" description="FAD-binding FR-type" evidence="14">
    <location>
        <begin position="221"/>
        <end position="320"/>
    </location>
</feature>
<accession>A0A4R2MPH3</accession>